<dbReference type="Proteomes" id="UP000277580">
    <property type="component" value="Unassembled WGS sequence"/>
</dbReference>
<evidence type="ECO:0000313" key="2">
    <source>
        <dbReference type="Proteomes" id="UP000277580"/>
    </source>
</evidence>
<keyword evidence="2" id="KW-1185">Reference proteome</keyword>
<dbReference type="EMBL" id="ML119457">
    <property type="protein sequence ID" value="RPB06322.1"/>
    <property type="molecule type" value="Genomic_DNA"/>
</dbReference>
<accession>A0A3N4KAG9</accession>
<proteinExistence type="predicted"/>
<name>A0A3N4KAG9_9PEZI</name>
<dbReference type="AlphaFoldDB" id="A0A3N4KAG9"/>
<evidence type="ECO:0000313" key="1">
    <source>
        <dbReference type="EMBL" id="RPB06322.1"/>
    </source>
</evidence>
<dbReference type="InParanoid" id="A0A3N4KAG9"/>
<reference evidence="1 2" key="1">
    <citation type="journal article" date="2018" name="Nat. Ecol. Evol.">
        <title>Pezizomycetes genomes reveal the molecular basis of ectomycorrhizal truffle lifestyle.</title>
        <authorList>
            <person name="Murat C."/>
            <person name="Payen T."/>
            <person name="Noel B."/>
            <person name="Kuo A."/>
            <person name="Morin E."/>
            <person name="Chen J."/>
            <person name="Kohler A."/>
            <person name="Krizsan K."/>
            <person name="Balestrini R."/>
            <person name="Da Silva C."/>
            <person name="Montanini B."/>
            <person name="Hainaut M."/>
            <person name="Levati E."/>
            <person name="Barry K.W."/>
            <person name="Belfiori B."/>
            <person name="Cichocki N."/>
            <person name="Clum A."/>
            <person name="Dockter R.B."/>
            <person name="Fauchery L."/>
            <person name="Guy J."/>
            <person name="Iotti M."/>
            <person name="Le Tacon F."/>
            <person name="Lindquist E.A."/>
            <person name="Lipzen A."/>
            <person name="Malagnac F."/>
            <person name="Mello A."/>
            <person name="Molinier V."/>
            <person name="Miyauchi S."/>
            <person name="Poulain J."/>
            <person name="Riccioni C."/>
            <person name="Rubini A."/>
            <person name="Sitrit Y."/>
            <person name="Splivallo R."/>
            <person name="Traeger S."/>
            <person name="Wang M."/>
            <person name="Zifcakova L."/>
            <person name="Wipf D."/>
            <person name="Zambonelli A."/>
            <person name="Paolocci F."/>
            <person name="Nowrousian M."/>
            <person name="Ottonello S."/>
            <person name="Baldrian P."/>
            <person name="Spatafora J.W."/>
            <person name="Henrissat B."/>
            <person name="Nagy L.G."/>
            <person name="Aury J.M."/>
            <person name="Wincker P."/>
            <person name="Grigoriev I.V."/>
            <person name="Bonfante P."/>
            <person name="Martin F.M."/>
        </authorList>
    </citation>
    <scope>NUCLEOTIDE SEQUENCE [LARGE SCALE GENOMIC DNA]</scope>
    <source>
        <strain evidence="1 2">CCBAS932</strain>
    </source>
</reference>
<organism evidence="1 2">
    <name type="scientific">Morchella conica CCBAS932</name>
    <dbReference type="NCBI Taxonomy" id="1392247"/>
    <lineage>
        <taxon>Eukaryota</taxon>
        <taxon>Fungi</taxon>
        <taxon>Dikarya</taxon>
        <taxon>Ascomycota</taxon>
        <taxon>Pezizomycotina</taxon>
        <taxon>Pezizomycetes</taxon>
        <taxon>Pezizales</taxon>
        <taxon>Morchellaceae</taxon>
        <taxon>Morchella</taxon>
    </lineage>
</organism>
<sequence>MKSPQTNHRLLGAPGGLLPLLLTPPLLSPQPPLQVFAASTGEDSGSLSSATLPYRVWPQARRPDTEGISDYCTAAGKK</sequence>
<protein>
    <submittedName>
        <fullName evidence="1">Uncharacterized protein</fullName>
    </submittedName>
</protein>
<gene>
    <name evidence="1" type="ORF">P167DRAFT_580705</name>
</gene>